<keyword evidence="11" id="KW-0449">Lipoprotein</keyword>
<evidence type="ECO:0000313" key="18">
    <source>
        <dbReference type="EMBL" id="KAK9408901.1"/>
    </source>
</evidence>
<sequence>MTFRGQEPEWRCLRGKNAAFPPSIALLLKWAERPFLCFPPPGGSDPKIVAEVVRTTQLPPLSSSGLQLGYPEDPRALCFLPFPSPSGVSFLSSESAGRKAGRLGCPSLLHPISSAAERAKTGRSFFLDSNFTQESFALDEAGLLGKVIPVLLILNGKRITGRGLQSQHLLMREEKRPRGGEGGYRRRRRGRSSHVRAAGAAGRSRRGGGGGVCFLFLRARLVAAMPSRPPLRSLACLLALLAGASWASPASPRRERAPKAASWEEVNVLAHGLLQLGHGLREHVERLGGQLRELSGRLGAHNASLAGLERSAAEQREQLARAQRLFDGRWAELDGRLRGLEGRLDGTGRAGAGNSSGNGPAAAEKEQGALQNLIRRQNVRIEELLQKIKQQQFRMDKQNLQVKSLQSKVNTLIPLHRSEKDLQRPRWKVTVQRSADGQAVNHSQLAKPAGSPEASKLPAGCHSLFLEGQQSSGVFDIQPPGGQAFKVFCDMDEGGWTVIQRRQDGSVDFDRLWDAYKDGFGNLTDAAGLRLRSLGWSEGPQQGAGPPPFGTSRDAHRPRPRAAPPSPSPPPPLALRLVPSRRSRSCSPGSRPAEVPPAGARAPPLIGGPGCPSRRPPQLRAGPALRLPEGSLSGPARIAPARPARLRPPARLACLPPERDGASAAMGTRDDEYDYLFKVVLIGDSGVGKSNLLSRFTRNEFNLESKSTIGVEFATRSIQVDGKTIKAQIWDTAGQERYRAITSAYYRGAVGALLVYDIAKHLTYENVERWLKELRDHADNNIVIMLVGNKSDLRHLRAVPTDEARAFAEKNNLSFIETSALDSTNVEEAFKNILTEIYRIVSQKQIADRSAHDESPGNNVVDISVPPTTDGQKSSKLQCCQNL</sequence>
<evidence type="ECO:0000256" key="3">
    <source>
        <dbReference type="ARBA" id="ARBA00004262"/>
    </source>
</evidence>
<evidence type="ECO:0000313" key="19">
    <source>
        <dbReference type="Proteomes" id="UP001474421"/>
    </source>
</evidence>
<keyword evidence="6" id="KW-0488">Methylation</keyword>
<dbReference type="InterPro" id="IPR005225">
    <property type="entry name" value="Small_GTP-bd"/>
</dbReference>
<gene>
    <name evidence="18" type="ORF">NXF25_000076</name>
</gene>
<dbReference type="InterPro" id="IPR014716">
    <property type="entry name" value="Fibrinogen_a/b/g_C_1"/>
</dbReference>
<dbReference type="InterPro" id="IPR002181">
    <property type="entry name" value="Fibrinogen_a/b/g_C_dom"/>
</dbReference>
<dbReference type="Gene3D" id="3.40.50.300">
    <property type="entry name" value="P-loop containing nucleotide triphosphate hydrolases"/>
    <property type="match status" value="1"/>
</dbReference>
<feature type="region of interest" description="Disordered" evidence="16">
    <location>
        <begin position="535"/>
        <end position="639"/>
    </location>
</feature>
<keyword evidence="13" id="KW-0968">Cytoplasmic vesicle</keyword>
<dbReference type="PROSITE" id="PS51406">
    <property type="entry name" value="FIBRINOGEN_C_2"/>
    <property type="match status" value="1"/>
</dbReference>
<dbReference type="EC" id="3.6.5.2" evidence="5"/>
<comment type="caution">
    <text evidence="18">The sequence shown here is derived from an EMBL/GenBank/DDBJ whole genome shotgun (WGS) entry which is preliminary data.</text>
</comment>
<dbReference type="PANTHER" id="PTHR47979">
    <property type="entry name" value="DRAB11-RELATED"/>
    <property type="match status" value="1"/>
</dbReference>
<feature type="compositionally biased region" description="Basic residues" evidence="16">
    <location>
        <begin position="185"/>
        <end position="194"/>
    </location>
</feature>
<dbReference type="Pfam" id="PF00071">
    <property type="entry name" value="Ras"/>
    <property type="match status" value="1"/>
</dbReference>
<keyword evidence="8" id="KW-0653">Protein transport</keyword>
<feature type="compositionally biased region" description="Basic and acidic residues" evidence="16">
    <location>
        <begin position="170"/>
        <end position="179"/>
    </location>
</feature>
<dbReference type="InterPro" id="IPR001806">
    <property type="entry name" value="Small_GTPase"/>
</dbReference>
<feature type="region of interest" description="Disordered" evidence="16">
    <location>
        <begin position="342"/>
        <end position="366"/>
    </location>
</feature>
<evidence type="ECO:0000256" key="11">
    <source>
        <dbReference type="ARBA" id="ARBA00023288"/>
    </source>
</evidence>
<feature type="compositionally biased region" description="Pro residues" evidence="16">
    <location>
        <begin position="561"/>
        <end position="573"/>
    </location>
</feature>
<feature type="compositionally biased region" description="Polar residues" evidence="16">
    <location>
        <begin position="866"/>
        <end position="883"/>
    </location>
</feature>
<evidence type="ECO:0000256" key="14">
    <source>
        <dbReference type="ARBA" id="ARBA00047660"/>
    </source>
</evidence>
<dbReference type="SUPFAM" id="SSF52540">
    <property type="entry name" value="P-loop containing nucleoside triphosphate hydrolases"/>
    <property type="match status" value="1"/>
</dbReference>
<dbReference type="SMART" id="SM00174">
    <property type="entry name" value="RHO"/>
    <property type="match status" value="1"/>
</dbReference>
<dbReference type="NCBIfam" id="TIGR00231">
    <property type="entry name" value="small_GTP"/>
    <property type="match status" value="1"/>
</dbReference>
<organism evidence="18 19">
    <name type="scientific">Crotalus adamanteus</name>
    <name type="common">Eastern diamondback rattlesnake</name>
    <dbReference type="NCBI Taxonomy" id="8729"/>
    <lineage>
        <taxon>Eukaryota</taxon>
        <taxon>Metazoa</taxon>
        <taxon>Chordata</taxon>
        <taxon>Craniata</taxon>
        <taxon>Vertebrata</taxon>
        <taxon>Euteleostomi</taxon>
        <taxon>Lepidosauria</taxon>
        <taxon>Squamata</taxon>
        <taxon>Bifurcata</taxon>
        <taxon>Unidentata</taxon>
        <taxon>Episquamata</taxon>
        <taxon>Toxicofera</taxon>
        <taxon>Serpentes</taxon>
        <taxon>Colubroidea</taxon>
        <taxon>Viperidae</taxon>
        <taxon>Crotalinae</taxon>
        <taxon>Crotalus</taxon>
    </lineage>
</organism>
<evidence type="ECO:0000256" key="7">
    <source>
        <dbReference type="ARBA" id="ARBA00022741"/>
    </source>
</evidence>
<accession>A0AAW1C2Y2</accession>
<dbReference type="FunFam" id="3.40.50.300:FF:000085">
    <property type="entry name" value="Putative ras-related protein rab-11a"/>
    <property type="match status" value="1"/>
</dbReference>
<keyword evidence="8" id="KW-0813">Transport</keyword>
<dbReference type="AlphaFoldDB" id="A0AAW1C2Y2"/>
<evidence type="ECO:0000256" key="15">
    <source>
        <dbReference type="SAM" id="Coils"/>
    </source>
</evidence>
<dbReference type="GO" id="GO:0003925">
    <property type="term" value="F:G protein activity"/>
    <property type="evidence" value="ECO:0007669"/>
    <property type="project" value="UniProtKB-EC"/>
</dbReference>
<comment type="similarity">
    <text evidence="4">Belongs to the small GTPase superfamily. Rab family.</text>
</comment>
<evidence type="ECO:0000256" key="1">
    <source>
        <dbReference type="ARBA" id="ARBA00004139"/>
    </source>
</evidence>
<feature type="coiled-coil region" evidence="15">
    <location>
        <begin position="374"/>
        <end position="408"/>
    </location>
</feature>
<feature type="domain" description="Fibrinogen C-terminal" evidence="17">
    <location>
        <begin position="452"/>
        <end position="528"/>
    </location>
</feature>
<dbReference type="SMART" id="SM00175">
    <property type="entry name" value="RAB"/>
    <property type="match status" value="1"/>
</dbReference>
<evidence type="ECO:0000256" key="16">
    <source>
        <dbReference type="SAM" id="MobiDB-lite"/>
    </source>
</evidence>
<feature type="region of interest" description="Disordered" evidence="16">
    <location>
        <begin position="434"/>
        <end position="454"/>
    </location>
</feature>
<protein>
    <recommendedName>
        <fullName evidence="5">small monomeric GTPase</fullName>
        <ecNumber evidence="5">3.6.5.2</ecNumber>
    </recommendedName>
</protein>
<keyword evidence="19" id="KW-1185">Reference proteome</keyword>
<dbReference type="SMART" id="SM00173">
    <property type="entry name" value="RAS"/>
    <property type="match status" value="1"/>
</dbReference>
<dbReference type="Gene3D" id="3.90.215.10">
    <property type="entry name" value="Gamma Fibrinogen, chain A, domain 1"/>
    <property type="match status" value="1"/>
</dbReference>
<dbReference type="Pfam" id="PF00147">
    <property type="entry name" value="Fibrinogen_C"/>
    <property type="match status" value="1"/>
</dbReference>
<keyword evidence="12" id="KW-0636">Prenylation</keyword>
<keyword evidence="10" id="KW-0472">Membrane</keyword>
<dbReference type="InterPro" id="IPR036056">
    <property type="entry name" value="Fibrinogen-like_C"/>
</dbReference>
<evidence type="ECO:0000256" key="2">
    <source>
        <dbReference type="ARBA" id="ARBA00004156"/>
    </source>
</evidence>
<evidence type="ECO:0000256" key="13">
    <source>
        <dbReference type="ARBA" id="ARBA00023329"/>
    </source>
</evidence>
<keyword evidence="9" id="KW-0342">GTP-binding</keyword>
<evidence type="ECO:0000256" key="6">
    <source>
        <dbReference type="ARBA" id="ARBA00022481"/>
    </source>
</evidence>
<evidence type="ECO:0000256" key="9">
    <source>
        <dbReference type="ARBA" id="ARBA00023134"/>
    </source>
</evidence>
<dbReference type="SUPFAM" id="SSF56496">
    <property type="entry name" value="Fibrinogen C-terminal domain-like"/>
    <property type="match status" value="1"/>
</dbReference>
<dbReference type="PROSITE" id="PS51421">
    <property type="entry name" value="RAS"/>
    <property type="match status" value="1"/>
</dbReference>
<feature type="region of interest" description="Disordered" evidence="16">
    <location>
        <begin position="849"/>
        <end position="883"/>
    </location>
</feature>
<dbReference type="InterPro" id="IPR050209">
    <property type="entry name" value="Rab_GTPases_membrane_traffic"/>
</dbReference>
<evidence type="ECO:0000256" key="5">
    <source>
        <dbReference type="ARBA" id="ARBA00011984"/>
    </source>
</evidence>
<reference evidence="18 19" key="1">
    <citation type="journal article" date="2024" name="Proc. Natl. Acad. Sci. U.S.A.">
        <title>The genetic regulatory architecture and epigenomic basis for age-related changes in rattlesnake venom.</title>
        <authorList>
            <person name="Hogan M.P."/>
            <person name="Holding M.L."/>
            <person name="Nystrom G.S."/>
            <person name="Colston T.J."/>
            <person name="Bartlett D.A."/>
            <person name="Mason A.J."/>
            <person name="Ellsworth S.A."/>
            <person name="Rautsaw R.M."/>
            <person name="Lawrence K.C."/>
            <person name="Strickland J.L."/>
            <person name="He B."/>
            <person name="Fraser P."/>
            <person name="Margres M.J."/>
            <person name="Gilbert D.M."/>
            <person name="Gibbs H.L."/>
            <person name="Parkinson C.L."/>
            <person name="Rokyta D.R."/>
        </authorList>
    </citation>
    <scope>NUCLEOTIDE SEQUENCE [LARGE SCALE GENOMIC DNA]</scope>
    <source>
        <strain evidence="18">DRR0105</strain>
    </source>
</reference>
<dbReference type="EMBL" id="JAOTOJ010000001">
    <property type="protein sequence ID" value="KAK9408901.1"/>
    <property type="molecule type" value="Genomic_DNA"/>
</dbReference>
<evidence type="ECO:0000256" key="12">
    <source>
        <dbReference type="ARBA" id="ARBA00023289"/>
    </source>
</evidence>
<dbReference type="GO" id="GO:0005525">
    <property type="term" value="F:GTP binding"/>
    <property type="evidence" value="ECO:0007669"/>
    <property type="project" value="UniProtKB-KW"/>
</dbReference>
<dbReference type="CDD" id="cd01868">
    <property type="entry name" value="Rab11_like"/>
    <property type="match status" value="1"/>
</dbReference>
<dbReference type="PROSITE" id="PS51420">
    <property type="entry name" value="RHO"/>
    <property type="match status" value="1"/>
</dbReference>
<feature type="region of interest" description="Disordered" evidence="16">
    <location>
        <begin position="168"/>
        <end position="207"/>
    </location>
</feature>
<proteinExistence type="inferred from homology"/>
<keyword evidence="7" id="KW-0547">Nucleotide-binding</keyword>
<evidence type="ECO:0000256" key="10">
    <source>
        <dbReference type="ARBA" id="ARBA00023136"/>
    </source>
</evidence>
<keyword evidence="15" id="KW-0175">Coiled coil</keyword>
<evidence type="ECO:0000256" key="4">
    <source>
        <dbReference type="ARBA" id="ARBA00006270"/>
    </source>
</evidence>
<dbReference type="GO" id="GO:0045335">
    <property type="term" value="C:phagocytic vesicle"/>
    <property type="evidence" value="ECO:0007669"/>
    <property type="project" value="UniProtKB-SubCell"/>
</dbReference>
<name>A0AAW1C2Y2_CROAD</name>
<dbReference type="GO" id="GO:0055038">
    <property type="term" value="C:recycling endosome membrane"/>
    <property type="evidence" value="ECO:0007669"/>
    <property type="project" value="UniProtKB-SubCell"/>
</dbReference>
<evidence type="ECO:0000259" key="17">
    <source>
        <dbReference type="PROSITE" id="PS51406"/>
    </source>
</evidence>
<dbReference type="InterPro" id="IPR027417">
    <property type="entry name" value="P-loop_NTPase"/>
</dbReference>
<comment type="catalytic activity">
    <reaction evidence="14">
        <text>GTP + H2O = GDP + phosphate + H(+)</text>
        <dbReference type="Rhea" id="RHEA:19669"/>
        <dbReference type="ChEBI" id="CHEBI:15377"/>
        <dbReference type="ChEBI" id="CHEBI:15378"/>
        <dbReference type="ChEBI" id="CHEBI:37565"/>
        <dbReference type="ChEBI" id="CHEBI:43474"/>
        <dbReference type="ChEBI" id="CHEBI:58189"/>
        <dbReference type="EC" id="3.6.5.2"/>
    </reaction>
    <physiologicalReaction direction="left-to-right" evidence="14">
        <dbReference type="Rhea" id="RHEA:19670"/>
    </physiologicalReaction>
</comment>
<dbReference type="Proteomes" id="UP001474421">
    <property type="component" value="Unassembled WGS sequence"/>
</dbReference>
<dbReference type="PRINTS" id="PR00449">
    <property type="entry name" value="RASTRNSFRMNG"/>
</dbReference>
<feature type="compositionally biased region" description="Polar residues" evidence="16">
    <location>
        <begin position="434"/>
        <end position="444"/>
    </location>
</feature>
<dbReference type="PROSITE" id="PS51419">
    <property type="entry name" value="RAB"/>
    <property type="match status" value="1"/>
</dbReference>
<dbReference type="GO" id="GO:0015031">
    <property type="term" value="P:protein transport"/>
    <property type="evidence" value="ECO:0007669"/>
    <property type="project" value="UniProtKB-KW"/>
</dbReference>
<dbReference type="SMART" id="SM00186">
    <property type="entry name" value="FBG"/>
    <property type="match status" value="1"/>
</dbReference>
<dbReference type="SMART" id="SM00176">
    <property type="entry name" value="RAN"/>
    <property type="match status" value="1"/>
</dbReference>
<comment type="subcellular location">
    <subcellularLocation>
        <location evidence="2">Cytoplasmic vesicle membrane</location>
    </subcellularLocation>
    <subcellularLocation>
        <location evidence="3">Cytoplasmic vesicle</location>
        <location evidence="3">Phagosome</location>
    </subcellularLocation>
    <subcellularLocation>
        <location evidence="1">Recycling endosome membrane</location>
        <topology evidence="1">Lipid-anchor</topology>
    </subcellularLocation>
</comment>
<evidence type="ECO:0000256" key="8">
    <source>
        <dbReference type="ARBA" id="ARBA00022927"/>
    </source>
</evidence>